<feature type="transmembrane region" description="Helical" evidence="1">
    <location>
        <begin position="106"/>
        <end position="125"/>
    </location>
</feature>
<feature type="transmembrane region" description="Helical" evidence="1">
    <location>
        <begin position="12"/>
        <end position="33"/>
    </location>
</feature>
<keyword evidence="1" id="KW-0812">Transmembrane</keyword>
<name>A0A7X1AW59_9BACT</name>
<gene>
    <name evidence="2" type="ORF">H5P30_04850</name>
</gene>
<feature type="transmembrane region" description="Helical" evidence="1">
    <location>
        <begin position="380"/>
        <end position="401"/>
    </location>
</feature>
<feature type="transmembrane region" description="Helical" evidence="1">
    <location>
        <begin position="160"/>
        <end position="177"/>
    </location>
</feature>
<dbReference type="EMBL" id="JACHVA010000046">
    <property type="protein sequence ID" value="MBC2601106.1"/>
    <property type="molecule type" value="Genomic_DNA"/>
</dbReference>
<evidence type="ECO:0008006" key="4">
    <source>
        <dbReference type="Google" id="ProtNLM"/>
    </source>
</evidence>
<organism evidence="2 3">
    <name type="scientific">Puniceicoccus vermicola</name>
    <dbReference type="NCBI Taxonomy" id="388746"/>
    <lineage>
        <taxon>Bacteria</taxon>
        <taxon>Pseudomonadati</taxon>
        <taxon>Verrucomicrobiota</taxon>
        <taxon>Opitutia</taxon>
        <taxon>Puniceicoccales</taxon>
        <taxon>Puniceicoccaceae</taxon>
        <taxon>Puniceicoccus</taxon>
    </lineage>
</organism>
<proteinExistence type="predicted"/>
<protein>
    <recommendedName>
        <fullName evidence="4">Glycosyltransferase RgtA/B/C/D-like domain-containing protein</fullName>
    </recommendedName>
</protein>
<keyword evidence="3" id="KW-1185">Reference proteome</keyword>
<sequence length="463" mass="50955">MNQNRSSLRSEAKLLALVFILVYGYVLVAGVLVQEVIAPAVTDGMTPAGFIPELDSGPFHVMAVQMSEDIRAHGWERWELNPGWSANQPVGIMAAVYAITGPSPLYLLPLNAGIHGLSVVLLFLILRVCGFQWKESLVGSLPFAFFPSTLVWVAQFHKDGIYCLGLFGLFLGSLLILGQGKWRLKILGVLLILAGAGAISVVRDYSLVVFAVAAGSAGLLSQLIFAGRTGGQWKDSAISLLVFFGTLMLIIPLAGEKGGEGKGETLPEDTEVEEIVVEKETENLNLTERLRRGPPSTPWIRTSWIPSRVDDQIHQLIHNRTIFFWLFPDATSYVDQEVQFRSASDVIFYIPRGIVVGLLAPFPHQWYDVRTTLTGNLQRMVSGAEMIVSYLLLGAGLFHLVLRPSKPLFFLVIGAGLMILALVYPLPAVGSLYRIRFGPYSILLAIGAASLIRFWFFRRAQRS</sequence>
<dbReference type="AlphaFoldDB" id="A0A7X1AW59"/>
<reference evidence="2 3" key="1">
    <citation type="submission" date="2020-07" db="EMBL/GenBank/DDBJ databases">
        <authorList>
            <person name="Feng X."/>
        </authorList>
    </citation>
    <scope>NUCLEOTIDE SEQUENCE [LARGE SCALE GENOMIC DNA]</scope>
    <source>
        <strain evidence="2 3">JCM14086</strain>
    </source>
</reference>
<feature type="transmembrane region" description="Helical" evidence="1">
    <location>
        <begin position="184"/>
        <end position="201"/>
    </location>
</feature>
<feature type="transmembrane region" description="Helical" evidence="1">
    <location>
        <begin position="237"/>
        <end position="255"/>
    </location>
</feature>
<comment type="caution">
    <text evidence="2">The sequence shown here is derived from an EMBL/GenBank/DDBJ whole genome shotgun (WGS) entry which is preliminary data.</text>
</comment>
<feature type="transmembrane region" description="Helical" evidence="1">
    <location>
        <begin position="408"/>
        <end position="426"/>
    </location>
</feature>
<evidence type="ECO:0000313" key="2">
    <source>
        <dbReference type="EMBL" id="MBC2601106.1"/>
    </source>
</evidence>
<keyword evidence="1" id="KW-0472">Membrane</keyword>
<feature type="transmembrane region" description="Helical" evidence="1">
    <location>
        <begin position="137"/>
        <end position="154"/>
    </location>
</feature>
<evidence type="ECO:0000313" key="3">
    <source>
        <dbReference type="Proteomes" id="UP000525652"/>
    </source>
</evidence>
<feature type="transmembrane region" description="Helical" evidence="1">
    <location>
        <begin position="207"/>
        <end position="225"/>
    </location>
</feature>
<evidence type="ECO:0000256" key="1">
    <source>
        <dbReference type="SAM" id="Phobius"/>
    </source>
</evidence>
<dbReference type="RefSeq" id="WP_185691831.1">
    <property type="nucleotide sequence ID" value="NZ_JACHVA010000046.1"/>
</dbReference>
<dbReference type="Proteomes" id="UP000525652">
    <property type="component" value="Unassembled WGS sequence"/>
</dbReference>
<feature type="transmembrane region" description="Helical" evidence="1">
    <location>
        <begin position="438"/>
        <end position="456"/>
    </location>
</feature>
<accession>A0A7X1AW59</accession>
<keyword evidence="1" id="KW-1133">Transmembrane helix</keyword>